<dbReference type="SUPFAM" id="SSF52499">
    <property type="entry name" value="Isochorismatase-like hydrolases"/>
    <property type="match status" value="1"/>
</dbReference>
<sequence>MKRLLIVVDMQNDFIDGPLGTKQARAVVKNVVNKIREYEETGEEIVFTKDTHLDNFLVTKEGTYLPVKHAMKGSEGWEICPEIVDSFDMKKYKIYEKFSFGSSDFAQDLINGVYLRTTDFEFAGLTTNMSVISNALMVKTFLTEAEVWVDPSCCAGSTPTAHEHALEIMQSCQIHIK</sequence>
<protein>
    <submittedName>
        <fullName evidence="4">Nicotinamidase-related amidase</fullName>
    </submittedName>
</protein>
<accession>A0A1M6FK34</accession>
<dbReference type="InterPro" id="IPR000868">
    <property type="entry name" value="Isochorismatase-like_dom"/>
</dbReference>
<evidence type="ECO:0000256" key="2">
    <source>
        <dbReference type="ARBA" id="ARBA00022801"/>
    </source>
</evidence>
<keyword evidence="5" id="KW-1185">Reference proteome</keyword>
<dbReference type="AlphaFoldDB" id="A0A1M6FK34"/>
<dbReference type="InterPro" id="IPR036380">
    <property type="entry name" value="Isochorismatase-like_sf"/>
</dbReference>
<dbReference type="InterPro" id="IPR050272">
    <property type="entry name" value="Isochorismatase-like_hydrls"/>
</dbReference>
<feature type="domain" description="Isochorismatase-like" evidence="3">
    <location>
        <begin position="4"/>
        <end position="172"/>
    </location>
</feature>
<dbReference type="RefSeq" id="WP_073993388.1">
    <property type="nucleotide sequence ID" value="NZ_FQYT01000010.1"/>
</dbReference>
<comment type="similarity">
    <text evidence="1">Belongs to the isochorismatase family.</text>
</comment>
<dbReference type="OrthoDB" id="9796485at2"/>
<gene>
    <name evidence="4" type="ORF">SAMN02745691_01129</name>
</gene>
<dbReference type="CDD" id="cd00431">
    <property type="entry name" value="cysteine_hydrolases"/>
    <property type="match status" value="1"/>
</dbReference>
<dbReference type="GO" id="GO:0016787">
    <property type="term" value="F:hydrolase activity"/>
    <property type="evidence" value="ECO:0007669"/>
    <property type="project" value="UniProtKB-KW"/>
</dbReference>
<evidence type="ECO:0000313" key="5">
    <source>
        <dbReference type="Proteomes" id="UP000184342"/>
    </source>
</evidence>
<name>A0A1M6FK34_9FIRM</name>
<evidence type="ECO:0000256" key="1">
    <source>
        <dbReference type="ARBA" id="ARBA00006336"/>
    </source>
</evidence>
<dbReference type="PANTHER" id="PTHR43540">
    <property type="entry name" value="PEROXYUREIDOACRYLATE/UREIDOACRYLATE AMIDOHYDROLASE-RELATED"/>
    <property type="match status" value="1"/>
</dbReference>
<reference evidence="4 5" key="1">
    <citation type="submission" date="2016-11" db="EMBL/GenBank/DDBJ databases">
        <authorList>
            <person name="Jaros S."/>
            <person name="Januszkiewicz K."/>
            <person name="Wedrychowicz H."/>
        </authorList>
    </citation>
    <scope>NUCLEOTIDE SEQUENCE [LARGE SCALE GENOMIC DNA]</scope>
    <source>
        <strain evidence="4 5">DSM 15970</strain>
    </source>
</reference>
<dbReference type="Proteomes" id="UP000184342">
    <property type="component" value="Unassembled WGS sequence"/>
</dbReference>
<keyword evidence="2" id="KW-0378">Hydrolase</keyword>
<evidence type="ECO:0000313" key="4">
    <source>
        <dbReference type="EMBL" id="SHI98026.1"/>
    </source>
</evidence>
<proteinExistence type="inferred from homology"/>
<dbReference type="Gene3D" id="3.40.50.850">
    <property type="entry name" value="Isochorismatase-like"/>
    <property type="match status" value="1"/>
</dbReference>
<dbReference type="Pfam" id="PF00857">
    <property type="entry name" value="Isochorismatase"/>
    <property type="match status" value="1"/>
</dbReference>
<dbReference type="STRING" id="1122934.SAMN02745691_01129"/>
<organism evidence="4 5">
    <name type="scientific">Parasporobacterium paucivorans DSM 15970</name>
    <dbReference type="NCBI Taxonomy" id="1122934"/>
    <lineage>
        <taxon>Bacteria</taxon>
        <taxon>Bacillati</taxon>
        <taxon>Bacillota</taxon>
        <taxon>Clostridia</taxon>
        <taxon>Lachnospirales</taxon>
        <taxon>Lachnospiraceae</taxon>
        <taxon>Parasporobacterium</taxon>
    </lineage>
</organism>
<evidence type="ECO:0000259" key="3">
    <source>
        <dbReference type="Pfam" id="PF00857"/>
    </source>
</evidence>
<dbReference type="EMBL" id="FQYT01000010">
    <property type="protein sequence ID" value="SHI98026.1"/>
    <property type="molecule type" value="Genomic_DNA"/>
</dbReference>
<dbReference type="PANTHER" id="PTHR43540:SF6">
    <property type="entry name" value="ISOCHORISMATASE-LIKE DOMAIN-CONTAINING PROTEIN"/>
    <property type="match status" value="1"/>
</dbReference>